<sequence length="319" mass="35251">MQEFVSFGLHVALIRQLAWLPKGYDLVSDGTVITSSRLRSILLSLEETNGPAVLVRLGRHLALKEQQPVLTMLRQGTTPELIADRWHRLEGYSHARSRTDYQATGKSLTLHRGAVRGQPPARVENLLLHGFMVGLLEAVGVENVSSAILPSHGPAIPVIRNGKLVKKLDFAGRALRFRISWQSYVAISSGYPFMANMPGTAPTVGNSRPVVQKLCAVLEHDIGRSWTIDDVATVLDTSGRTLQRRLQQANSRFSDLLRLVRVREACRLLNGTSLTVGEIGFWCGFTDNAHFSRDFRRLVGMPPSVYREASLGHAGLTRA</sequence>
<keyword evidence="1" id="KW-0805">Transcription regulation</keyword>
<dbReference type="InterPro" id="IPR018062">
    <property type="entry name" value="HTH_AraC-typ_CS"/>
</dbReference>
<dbReference type="RefSeq" id="WP_062952203.1">
    <property type="nucleotide sequence ID" value="NZ_LPVY01000014.1"/>
</dbReference>
<dbReference type="GO" id="GO:0005829">
    <property type="term" value="C:cytosol"/>
    <property type="evidence" value="ECO:0007669"/>
    <property type="project" value="TreeGrafter"/>
</dbReference>
<evidence type="ECO:0000313" key="5">
    <source>
        <dbReference type="EMBL" id="KZB63487.1"/>
    </source>
</evidence>
<dbReference type="EMBL" id="LPVY01000014">
    <property type="protein sequence ID" value="KZB63487.1"/>
    <property type="molecule type" value="Genomic_DNA"/>
</dbReference>
<keyword evidence="2" id="KW-0238">DNA-binding</keyword>
<proteinExistence type="predicted"/>
<dbReference type="SMART" id="SM00342">
    <property type="entry name" value="HTH_ARAC"/>
    <property type="match status" value="1"/>
</dbReference>
<dbReference type="PROSITE" id="PS00041">
    <property type="entry name" value="HTH_ARAC_FAMILY_1"/>
    <property type="match status" value="1"/>
</dbReference>
<dbReference type="PANTHER" id="PTHR47894:SF4">
    <property type="entry name" value="HTH-TYPE TRANSCRIPTIONAL REGULATOR GADX"/>
    <property type="match status" value="1"/>
</dbReference>
<gene>
    <name evidence="5" type="ORF">AUP42_20705</name>
</gene>
<dbReference type="OrthoDB" id="9806208at2"/>
<organism evidence="5 6">
    <name type="scientific">Thalassospira lucentensis</name>
    <dbReference type="NCBI Taxonomy" id="168935"/>
    <lineage>
        <taxon>Bacteria</taxon>
        <taxon>Pseudomonadati</taxon>
        <taxon>Pseudomonadota</taxon>
        <taxon>Alphaproteobacteria</taxon>
        <taxon>Rhodospirillales</taxon>
        <taxon>Thalassospiraceae</taxon>
        <taxon>Thalassospira</taxon>
    </lineage>
</organism>
<evidence type="ECO:0000256" key="1">
    <source>
        <dbReference type="ARBA" id="ARBA00023015"/>
    </source>
</evidence>
<reference evidence="5 6" key="1">
    <citation type="submission" date="2015-12" db="EMBL/GenBank/DDBJ databases">
        <title>Genome sequence of Thalassospira lucentensis MCCC 1A02072.</title>
        <authorList>
            <person name="Lu L."/>
            <person name="Lai Q."/>
            <person name="Shao Z."/>
            <person name="Qian P."/>
        </authorList>
    </citation>
    <scope>NUCLEOTIDE SEQUENCE [LARGE SCALE GENOMIC DNA]</scope>
    <source>
        <strain evidence="5 6">MCCC 1A02072</strain>
    </source>
</reference>
<dbReference type="GO" id="GO:0003700">
    <property type="term" value="F:DNA-binding transcription factor activity"/>
    <property type="evidence" value="ECO:0007669"/>
    <property type="project" value="InterPro"/>
</dbReference>
<evidence type="ECO:0000313" key="6">
    <source>
        <dbReference type="Proteomes" id="UP000076335"/>
    </source>
</evidence>
<dbReference type="SUPFAM" id="SSF46689">
    <property type="entry name" value="Homeodomain-like"/>
    <property type="match status" value="1"/>
</dbReference>
<dbReference type="Gene3D" id="1.10.10.60">
    <property type="entry name" value="Homeodomain-like"/>
    <property type="match status" value="1"/>
</dbReference>
<dbReference type="Pfam" id="PF12833">
    <property type="entry name" value="HTH_18"/>
    <property type="match status" value="1"/>
</dbReference>
<dbReference type="AlphaFoldDB" id="A0A154L403"/>
<evidence type="ECO:0000256" key="3">
    <source>
        <dbReference type="ARBA" id="ARBA00023163"/>
    </source>
</evidence>
<dbReference type="PROSITE" id="PS01124">
    <property type="entry name" value="HTH_ARAC_FAMILY_2"/>
    <property type="match status" value="1"/>
</dbReference>
<dbReference type="Proteomes" id="UP000076335">
    <property type="component" value="Unassembled WGS sequence"/>
</dbReference>
<keyword evidence="3" id="KW-0804">Transcription</keyword>
<dbReference type="GO" id="GO:0000976">
    <property type="term" value="F:transcription cis-regulatory region binding"/>
    <property type="evidence" value="ECO:0007669"/>
    <property type="project" value="TreeGrafter"/>
</dbReference>
<accession>A0A154L403</accession>
<dbReference type="InterPro" id="IPR009057">
    <property type="entry name" value="Homeodomain-like_sf"/>
</dbReference>
<protein>
    <submittedName>
        <fullName evidence="5">AraC family transcriptional regulator</fullName>
    </submittedName>
</protein>
<name>A0A154L403_9PROT</name>
<feature type="domain" description="HTH araC/xylS-type" evidence="4">
    <location>
        <begin position="212"/>
        <end position="309"/>
    </location>
</feature>
<comment type="caution">
    <text evidence="5">The sequence shown here is derived from an EMBL/GenBank/DDBJ whole genome shotgun (WGS) entry which is preliminary data.</text>
</comment>
<evidence type="ECO:0000256" key="2">
    <source>
        <dbReference type="ARBA" id="ARBA00023125"/>
    </source>
</evidence>
<dbReference type="PANTHER" id="PTHR47894">
    <property type="entry name" value="HTH-TYPE TRANSCRIPTIONAL REGULATOR GADX"/>
    <property type="match status" value="1"/>
</dbReference>
<dbReference type="InterPro" id="IPR018060">
    <property type="entry name" value="HTH_AraC"/>
</dbReference>
<evidence type="ECO:0000259" key="4">
    <source>
        <dbReference type="PROSITE" id="PS01124"/>
    </source>
</evidence>